<name>A0AA38IJI0_9CUCU</name>
<dbReference type="AlphaFoldDB" id="A0AA38IJI0"/>
<accession>A0AA38IJI0</accession>
<protein>
    <submittedName>
        <fullName evidence="1">Uncharacterized protein</fullName>
    </submittedName>
</protein>
<evidence type="ECO:0000313" key="2">
    <source>
        <dbReference type="Proteomes" id="UP001168821"/>
    </source>
</evidence>
<reference evidence="1" key="1">
    <citation type="journal article" date="2023" name="G3 (Bethesda)">
        <title>Whole genome assemblies of Zophobas morio and Tenebrio molitor.</title>
        <authorList>
            <person name="Kaur S."/>
            <person name="Stinson S.A."/>
            <person name="diCenzo G.C."/>
        </authorList>
    </citation>
    <scope>NUCLEOTIDE SEQUENCE</scope>
    <source>
        <strain evidence="1">QUZm001</strain>
    </source>
</reference>
<dbReference type="Proteomes" id="UP001168821">
    <property type="component" value="Unassembled WGS sequence"/>
</dbReference>
<sequence>MNVLEHVTGRQVAADVATGILRYSSVGMRRIPEEAPGYRRRPTSLKTQITGVVFVARNQKRHTFQLHRTRRRKYYINLMSSQSDYRPAPPNYFALAGIKPQEMKRSCKYRKRPQNPLFRPLSPRLPFLYFCDRFRGGNAF</sequence>
<keyword evidence="2" id="KW-1185">Reference proteome</keyword>
<dbReference type="EMBL" id="JALNTZ010000004">
    <property type="protein sequence ID" value="KAJ3654599.1"/>
    <property type="molecule type" value="Genomic_DNA"/>
</dbReference>
<organism evidence="1 2">
    <name type="scientific">Zophobas morio</name>
    <dbReference type="NCBI Taxonomy" id="2755281"/>
    <lineage>
        <taxon>Eukaryota</taxon>
        <taxon>Metazoa</taxon>
        <taxon>Ecdysozoa</taxon>
        <taxon>Arthropoda</taxon>
        <taxon>Hexapoda</taxon>
        <taxon>Insecta</taxon>
        <taxon>Pterygota</taxon>
        <taxon>Neoptera</taxon>
        <taxon>Endopterygota</taxon>
        <taxon>Coleoptera</taxon>
        <taxon>Polyphaga</taxon>
        <taxon>Cucujiformia</taxon>
        <taxon>Tenebrionidae</taxon>
        <taxon>Zophobas</taxon>
    </lineage>
</organism>
<proteinExistence type="predicted"/>
<comment type="caution">
    <text evidence="1">The sequence shown here is derived from an EMBL/GenBank/DDBJ whole genome shotgun (WGS) entry which is preliminary data.</text>
</comment>
<gene>
    <name evidence="1" type="ORF">Zmor_013775</name>
</gene>
<evidence type="ECO:0000313" key="1">
    <source>
        <dbReference type="EMBL" id="KAJ3654599.1"/>
    </source>
</evidence>